<dbReference type="RefSeq" id="WP_120539025.1">
    <property type="nucleotide sequence ID" value="NZ_RAVZ01000009.1"/>
</dbReference>
<dbReference type="GO" id="GO:0017004">
    <property type="term" value="P:cytochrome complex assembly"/>
    <property type="evidence" value="ECO:0007669"/>
    <property type="project" value="InterPro"/>
</dbReference>
<proteinExistence type="predicted"/>
<keyword evidence="4" id="KW-1185">Reference proteome</keyword>
<keyword evidence="1" id="KW-0812">Transmembrane</keyword>
<sequence length="270" mass="28682">MSHTLVSLACHAYGLAALVYLAYLVRQSQVLAVSGRVLVGTGLLMHCVALIELVGGQGWRLVGPAQGLSTFAFLLLALFLALDVRYRKPVIGAFLTPLAVAVLLIGMLLHGGPAPLPAAVRQPLLPVHVTIALLGMTAFGVAAGVGVMYLLMERQVKTKHFGLLFARLPSLEFLDTLNRRLVVWGFIALSLTLATGALFVSTVPGLAWNFDAKQVATFVAWGVFAALVNARIFAGWRGRRVALLTMAGFCLVLVSFLSSYDLSAAGPGMP</sequence>
<organism evidence="3 4">
    <name type="scientific">Corallococcus terminator</name>
    <dbReference type="NCBI Taxonomy" id="2316733"/>
    <lineage>
        <taxon>Bacteria</taxon>
        <taxon>Pseudomonadati</taxon>
        <taxon>Myxococcota</taxon>
        <taxon>Myxococcia</taxon>
        <taxon>Myxococcales</taxon>
        <taxon>Cystobacterineae</taxon>
        <taxon>Myxococcaceae</taxon>
        <taxon>Corallococcus</taxon>
    </lineage>
</organism>
<feature type="transmembrane region" description="Helical" evidence="1">
    <location>
        <begin position="215"/>
        <end position="234"/>
    </location>
</feature>
<evidence type="ECO:0000313" key="4">
    <source>
        <dbReference type="Proteomes" id="UP000268094"/>
    </source>
</evidence>
<feature type="transmembrane region" description="Helical" evidence="1">
    <location>
        <begin position="89"/>
        <end position="109"/>
    </location>
</feature>
<dbReference type="InterPro" id="IPR002541">
    <property type="entry name" value="Cyt_c_assembly"/>
</dbReference>
<feature type="transmembrane region" description="Helical" evidence="1">
    <location>
        <begin position="129"/>
        <end position="151"/>
    </location>
</feature>
<keyword evidence="1" id="KW-0472">Membrane</keyword>
<feature type="transmembrane region" description="Helical" evidence="1">
    <location>
        <begin position="181"/>
        <end position="203"/>
    </location>
</feature>
<dbReference type="AlphaFoldDB" id="A0A3A8JSG6"/>
<protein>
    <submittedName>
        <fullName evidence="3">Cytochrome C biogenesis protein</fullName>
    </submittedName>
</protein>
<feature type="domain" description="Cytochrome c assembly protein" evidence="2">
    <location>
        <begin position="72"/>
        <end position="259"/>
    </location>
</feature>
<feature type="transmembrane region" description="Helical" evidence="1">
    <location>
        <begin position="61"/>
        <end position="82"/>
    </location>
</feature>
<accession>A0A3A8JSG6</accession>
<reference evidence="4" key="1">
    <citation type="submission" date="2018-09" db="EMBL/GenBank/DDBJ databases">
        <authorList>
            <person name="Livingstone P.G."/>
            <person name="Whitworth D.E."/>
        </authorList>
    </citation>
    <scope>NUCLEOTIDE SEQUENCE [LARGE SCALE GENOMIC DNA]</scope>
    <source>
        <strain evidence="4">CA054A</strain>
    </source>
</reference>
<keyword evidence="1" id="KW-1133">Transmembrane helix</keyword>
<gene>
    <name evidence="3" type="ORF">D7V88_02830</name>
</gene>
<feature type="transmembrane region" description="Helical" evidence="1">
    <location>
        <begin position="241"/>
        <end position="260"/>
    </location>
</feature>
<feature type="transmembrane region" description="Helical" evidence="1">
    <location>
        <begin position="37"/>
        <end position="55"/>
    </location>
</feature>
<name>A0A3A8JSG6_9BACT</name>
<dbReference type="Pfam" id="PF01578">
    <property type="entry name" value="Cytochrom_C_asm"/>
    <property type="match status" value="1"/>
</dbReference>
<dbReference type="PANTHER" id="PTHR38034">
    <property type="entry name" value="INNER MEMBRANE PROTEIN YPJD"/>
    <property type="match status" value="1"/>
</dbReference>
<evidence type="ECO:0000313" key="3">
    <source>
        <dbReference type="EMBL" id="RKG93401.1"/>
    </source>
</evidence>
<dbReference type="PANTHER" id="PTHR38034:SF1">
    <property type="entry name" value="INNER MEMBRANE PROTEIN YPJD"/>
    <property type="match status" value="1"/>
</dbReference>
<evidence type="ECO:0000259" key="2">
    <source>
        <dbReference type="Pfam" id="PF01578"/>
    </source>
</evidence>
<dbReference type="EMBL" id="RAVZ01000009">
    <property type="protein sequence ID" value="RKG93401.1"/>
    <property type="molecule type" value="Genomic_DNA"/>
</dbReference>
<evidence type="ECO:0000256" key="1">
    <source>
        <dbReference type="SAM" id="Phobius"/>
    </source>
</evidence>
<comment type="caution">
    <text evidence="3">The sequence shown here is derived from an EMBL/GenBank/DDBJ whole genome shotgun (WGS) entry which is preliminary data.</text>
</comment>
<dbReference type="Proteomes" id="UP000268094">
    <property type="component" value="Unassembled WGS sequence"/>
</dbReference>
<feature type="transmembrane region" description="Helical" evidence="1">
    <location>
        <begin position="6"/>
        <end position="25"/>
    </location>
</feature>
<dbReference type="GO" id="GO:0020037">
    <property type="term" value="F:heme binding"/>
    <property type="evidence" value="ECO:0007669"/>
    <property type="project" value="InterPro"/>
</dbReference>
<dbReference type="InterPro" id="IPR052372">
    <property type="entry name" value="YpjD/HemX"/>
</dbReference>
<dbReference type="OrthoDB" id="9814290at2"/>